<organism evidence="1 2">
    <name type="scientific">Candidatus Uhrbacteria bacterium CG10_big_fil_rev_8_21_14_0_10_48_11</name>
    <dbReference type="NCBI Taxonomy" id="1975037"/>
    <lineage>
        <taxon>Bacteria</taxon>
        <taxon>Candidatus Uhriibacteriota</taxon>
    </lineage>
</organism>
<dbReference type="AlphaFoldDB" id="A0A2M8LFH6"/>
<dbReference type="Proteomes" id="UP000231152">
    <property type="component" value="Unassembled WGS sequence"/>
</dbReference>
<proteinExistence type="predicted"/>
<name>A0A2M8LFH6_9BACT</name>
<gene>
    <name evidence="1" type="ORF">COV04_00715</name>
</gene>
<dbReference type="EMBL" id="PFET01000003">
    <property type="protein sequence ID" value="PJE76197.1"/>
    <property type="molecule type" value="Genomic_DNA"/>
</dbReference>
<comment type="caution">
    <text evidence="1">The sequence shown here is derived from an EMBL/GenBank/DDBJ whole genome shotgun (WGS) entry which is preliminary data.</text>
</comment>
<evidence type="ECO:0000313" key="1">
    <source>
        <dbReference type="EMBL" id="PJE76197.1"/>
    </source>
</evidence>
<evidence type="ECO:0000313" key="2">
    <source>
        <dbReference type="Proteomes" id="UP000231152"/>
    </source>
</evidence>
<reference evidence="1 2" key="1">
    <citation type="submission" date="2017-09" db="EMBL/GenBank/DDBJ databases">
        <title>Depth-based differentiation of microbial function through sediment-hosted aquifers and enrichment of novel symbionts in the deep terrestrial subsurface.</title>
        <authorList>
            <person name="Probst A.J."/>
            <person name="Ladd B."/>
            <person name="Jarett J.K."/>
            <person name="Geller-Mcgrath D.E."/>
            <person name="Sieber C.M."/>
            <person name="Emerson J.B."/>
            <person name="Anantharaman K."/>
            <person name="Thomas B.C."/>
            <person name="Malmstrom R."/>
            <person name="Stieglmeier M."/>
            <person name="Klingl A."/>
            <person name="Woyke T."/>
            <person name="Ryan C.M."/>
            <person name="Banfield J.F."/>
        </authorList>
    </citation>
    <scope>NUCLEOTIDE SEQUENCE [LARGE SCALE GENOMIC DNA]</scope>
    <source>
        <strain evidence="1">CG10_big_fil_rev_8_21_14_0_10_48_11</strain>
    </source>
</reference>
<protein>
    <submittedName>
        <fullName evidence="1">Uncharacterized protein</fullName>
    </submittedName>
</protein>
<sequence length="77" mass="8571">MERGYNPEMGNIVDLEAAREAAERMRKARAELEKAEGSEAVKIRGKVRAAAEEALKLWHGKAPENLPVKEEELKKAA</sequence>
<accession>A0A2M8LFH6</accession>